<keyword evidence="3" id="KW-0067">ATP-binding</keyword>
<evidence type="ECO:0000259" key="7">
    <source>
        <dbReference type="PROSITE" id="PS51194"/>
    </source>
</evidence>
<dbReference type="AlphaFoldDB" id="A0A232LRB4"/>
<dbReference type="Gene3D" id="3.40.50.300">
    <property type="entry name" value="P-loop containing nucleotide triphosphate hydrolases"/>
    <property type="match status" value="2"/>
</dbReference>
<dbReference type="GO" id="GO:0043138">
    <property type="term" value="F:3'-5' DNA helicase activity"/>
    <property type="evidence" value="ECO:0007669"/>
    <property type="project" value="UniProtKB-EC"/>
</dbReference>
<dbReference type="GO" id="GO:0005694">
    <property type="term" value="C:chromosome"/>
    <property type="evidence" value="ECO:0007669"/>
    <property type="project" value="TreeGrafter"/>
</dbReference>
<dbReference type="EC" id="5.6.2.4" evidence="5"/>
<keyword evidence="9" id="KW-1185">Reference proteome</keyword>
<gene>
    <name evidence="8" type="ORF">Egran_05676</name>
</gene>
<comment type="similarity">
    <text evidence="1">Belongs to the helicase family. RecQ subfamily.</text>
</comment>
<dbReference type="GO" id="GO:0005524">
    <property type="term" value="F:ATP binding"/>
    <property type="evidence" value="ECO:0007669"/>
    <property type="project" value="UniProtKB-KW"/>
</dbReference>
<dbReference type="OrthoDB" id="2608216at2759"/>
<dbReference type="EMBL" id="NPHW01005622">
    <property type="protein sequence ID" value="OXV06558.1"/>
    <property type="molecule type" value="Genomic_DNA"/>
</dbReference>
<evidence type="ECO:0000256" key="3">
    <source>
        <dbReference type="ARBA" id="ARBA00022840"/>
    </source>
</evidence>
<feature type="compositionally biased region" description="Acidic residues" evidence="6">
    <location>
        <begin position="21"/>
        <end position="38"/>
    </location>
</feature>
<organism evidence="8 9">
    <name type="scientific">Elaphomyces granulatus</name>
    <dbReference type="NCBI Taxonomy" id="519963"/>
    <lineage>
        <taxon>Eukaryota</taxon>
        <taxon>Fungi</taxon>
        <taxon>Dikarya</taxon>
        <taxon>Ascomycota</taxon>
        <taxon>Pezizomycotina</taxon>
        <taxon>Eurotiomycetes</taxon>
        <taxon>Eurotiomycetidae</taxon>
        <taxon>Eurotiales</taxon>
        <taxon>Elaphomycetaceae</taxon>
        <taxon>Elaphomyces</taxon>
    </lineage>
</organism>
<dbReference type="Pfam" id="PF00270">
    <property type="entry name" value="DEAD"/>
    <property type="match status" value="1"/>
</dbReference>
<dbReference type="InterPro" id="IPR027417">
    <property type="entry name" value="P-loop_NTPase"/>
</dbReference>
<comment type="catalytic activity">
    <reaction evidence="4">
        <text>Couples ATP hydrolysis with the unwinding of duplex DNA by translocating in the 3'-5' direction.</text>
        <dbReference type="EC" id="5.6.2.4"/>
    </reaction>
</comment>
<comment type="caution">
    <text evidence="8">The sequence shown here is derived from an EMBL/GenBank/DDBJ whole genome shotgun (WGS) entry which is preliminary data.</text>
</comment>
<dbReference type="InterPro" id="IPR011545">
    <property type="entry name" value="DEAD/DEAH_box_helicase_dom"/>
</dbReference>
<evidence type="ECO:0000256" key="1">
    <source>
        <dbReference type="ARBA" id="ARBA00005446"/>
    </source>
</evidence>
<dbReference type="GO" id="GO:0000724">
    <property type="term" value="P:double-strand break repair via homologous recombination"/>
    <property type="evidence" value="ECO:0007669"/>
    <property type="project" value="TreeGrafter"/>
</dbReference>
<dbReference type="SMART" id="SM00490">
    <property type="entry name" value="HELICc"/>
    <property type="match status" value="1"/>
</dbReference>
<reference evidence="8 9" key="1">
    <citation type="journal article" date="2015" name="Environ. Microbiol.">
        <title>Metagenome sequence of Elaphomyces granulatus from sporocarp tissue reveals Ascomycota ectomycorrhizal fingerprints of genome expansion and a Proteobacteria-rich microbiome.</title>
        <authorList>
            <person name="Quandt C.A."/>
            <person name="Kohler A."/>
            <person name="Hesse C.N."/>
            <person name="Sharpton T.J."/>
            <person name="Martin F."/>
            <person name="Spatafora J.W."/>
        </authorList>
    </citation>
    <scope>NUCLEOTIDE SEQUENCE [LARGE SCALE GENOMIC DNA]</scope>
    <source>
        <strain evidence="8 9">OSC145934</strain>
    </source>
</reference>
<evidence type="ECO:0000256" key="4">
    <source>
        <dbReference type="ARBA" id="ARBA00034617"/>
    </source>
</evidence>
<dbReference type="Pfam" id="PF00271">
    <property type="entry name" value="Helicase_C"/>
    <property type="match status" value="1"/>
</dbReference>
<feature type="region of interest" description="Disordered" evidence="6">
    <location>
        <begin position="1"/>
        <end position="51"/>
    </location>
</feature>
<dbReference type="GO" id="GO:0005737">
    <property type="term" value="C:cytoplasm"/>
    <property type="evidence" value="ECO:0007669"/>
    <property type="project" value="TreeGrafter"/>
</dbReference>
<dbReference type="PROSITE" id="PS51194">
    <property type="entry name" value="HELICASE_CTER"/>
    <property type="match status" value="1"/>
</dbReference>
<dbReference type="GO" id="GO:0005634">
    <property type="term" value="C:nucleus"/>
    <property type="evidence" value="ECO:0007669"/>
    <property type="project" value="TreeGrafter"/>
</dbReference>
<dbReference type="GO" id="GO:0009378">
    <property type="term" value="F:four-way junction helicase activity"/>
    <property type="evidence" value="ECO:0007669"/>
    <property type="project" value="TreeGrafter"/>
</dbReference>
<evidence type="ECO:0000256" key="6">
    <source>
        <dbReference type="SAM" id="MobiDB-lite"/>
    </source>
</evidence>
<evidence type="ECO:0000313" key="9">
    <source>
        <dbReference type="Proteomes" id="UP000243515"/>
    </source>
</evidence>
<evidence type="ECO:0000313" key="8">
    <source>
        <dbReference type="EMBL" id="OXV06558.1"/>
    </source>
</evidence>
<evidence type="ECO:0000256" key="2">
    <source>
        <dbReference type="ARBA" id="ARBA00022741"/>
    </source>
</evidence>
<sequence>MADILLPSNEDSDKDLLDLVNDTDSESSDSQDCSDPDDTVQQNLTGDDEGDNTWIFYRDNPQYLQVEKNMQISELRESQAQVLRLAGKSLIFQGLFHMQLDIGKSARSITIIFVPLSGLGQEQVTEINKRSRELGATEDTALFYDKTKVGDHHLEDIQRGRYKWVYMSPEKALHPDVMKSLWENMDFRSKVLLLAVDEAHLVSEWYVISIRFPAELDRPNLYYNIITTDMPAKYSGEGRSPLDFIMDELLPPGLQHLAHQIVQPYYADRSEKNKDLARSLFCAGLCRIICATEAFGMGMNIKDISRAYQVDVPRNIPQMMQRFGRAARDLRMRGICTMVLPKAFQGISAAENYQPKNKTQRALKWGPKAAIYTWLTASCLRRAFLEFLSAEKEYTAMSPGTCCSKCSELQRKSNKNLVFDAIGYEGLCDIEVEKGRSEAAKETRKELRKWKTPTKLQDMVLQELRLWKSRNLRNWPGCKGLFVPEMLVPEAILVKIAKNARRIACEDMQIRDIIEWGSYKKYRQNNAEDRVPQKM</sequence>
<keyword evidence="2" id="KW-0547">Nucleotide-binding</keyword>
<name>A0A232LRB4_9EURO</name>
<dbReference type="PANTHER" id="PTHR13710">
    <property type="entry name" value="DNA HELICASE RECQ FAMILY MEMBER"/>
    <property type="match status" value="1"/>
</dbReference>
<dbReference type="InterPro" id="IPR001650">
    <property type="entry name" value="Helicase_C-like"/>
</dbReference>
<dbReference type="PANTHER" id="PTHR13710:SF120">
    <property type="entry name" value="BIFUNCTIONAL 3'-5' EXONUCLEASE_ATP-DEPENDENT HELICASE WRN"/>
    <property type="match status" value="1"/>
</dbReference>
<proteinExistence type="inferred from homology"/>
<dbReference type="Proteomes" id="UP000243515">
    <property type="component" value="Unassembled WGS sequence"/>
</dbReference>
<dbReference type="GO" id="GO:0003676">
    <property type="term" value="F:nucleic acid binding"/>
    <property type="evidence" value="ECO:0007669"/>
    <property type="project" value="InterPro"/>
</dbReference>
<accession>A0A232LRB4</accession>
<dbReference type="SUPFAM" id="SSF52540">
    <property type="entry name" value="P-loop containing nucleoside triphosphate hydrolases"/>
    <property type="match status" value="1"/>
</dbReference>
<protein>
    <recommendedName>
        <fullName evidence="5">DNA 3'-5' helicase</fullName>
        <ecNumber evidence="5">5.6.2.4</ecNumber>
    </recommendedName>
</protein>
<feature type="domain" description="Helicase C-terminal" evidence="7">
    <location>
        <begin position="217"/>
        <end position="364"/>
    </location>
</feature>
<evidence type="ECO:0000256" key="5">
    <source>
        <dbReference type="ARBA" id="ARBA00034808"/>
    </source>
</evidence>